<evidence type="ECO:0000256" key="2">
    <source>
        <dbReference type="ARBA" id="ARBA00022862"/>
    </source>
</evidence>
<accession>A0ABY1QR64</accession>
<keyword evidence="1 6" id="KW-0575">Peroxidase</keyword>
<evidence type="ECO:0000313" key="9">
    <source>
        <dbReference type="Proteomes" id="UP001158067"/>
    </source>
</evidence>
<dbReference type="Proteomes" id="UP001158067">
    <property type="component" value="Unassembled WGS sequence"/>
</dbReference>
<evidence type="ECO:0000259" key="7">
    <source>
        <dbReference type="PROSITE" id="PS51352"/>
    </source>
</evidence>
<protein>
    <recommendedName>
        <fullName evidence="6">Thiol peroxidase</fullName>
        <shortName evidence="6">Tpx</shortName>
        <ecNumber evidence="6">1.11.1.24</ecNumber>
    </recommendedName>
    <alternativeName>
        <fullName evidence="6">Peroxiredoxin tpx</fullName>
        <shortName evidence="6">Prx</shortName>
    </alternativeName>
    <alternativeName>
        <fullName evidence="6">Thioredoxin peroxidase</fullName>
    </alternativeName>
    <alternativeName>
        <fullName evidence="6">Thioredoxin-dependent peroxiredoxin</fullName>
    </alternativeName>
</protein>
<gene>
    <name evidence="6" type="primary">tpx</name>
    <name evidence="8" type="ORF">SAMN06265222_12136</name>
</gene>
<evidence type="ECO:0000256" key="3">
    <source>
        <dbReference type="ARBA" id="ARBA00023002"/>
    </source>
</evidence>
<feature type="domain" description="Thioredoxin" evidence="7">
    <location>
        <begin position="92"/>
        <end position="239"/>
    </location>
</feature>
<evidence type="ECO:0000256" key="6">
    <source>
        <dbReference type="HAMAP-Rule" id="MF_00269"/>
    </source>
</evidence>
<comment type="function">
    <text evidence="6">Thiol-specific peroxidase that catalyzes the reduction of hydrogen peroxide and organic hydroperoxides to water and alcohols, respectively. Plays a role in cell protection against oxidative stress by detoxifying peroxides.</text>
</comment>
<reference evidence="8 9" key="1">
    <citation type="submission" date="2017-05" db="EMBL/GenBank/DDBJ databases">
        <authorList>
            <person name="Varghese N."/>
            <person name="Submissions S."/>
        </authorList>
    </citation>
    <scope>NUCLEOTIDE SEQUENCE [LARGE SCALE GENOMIC DNA]</scope>
    <source>
        <strain evidence="8 9">DSM 25457</strain>
    </source>
</reference>
<dbReference type="PROSITE" id="PS01265">
    <property type="entry name" value="TPX"/>
    <property type="match status" value="1"/>
</dbReference>
<keyword evidence="3 6" id="KW-0560">Oxidoreductase</keyword>
<keyword evidence="9" id="KW-1185">Reference proteome</keyword>
<dbReference type="InterPro" id="IPR050455">
    <property type="entry name" value="Tpx_Peroxidase_subfamily"/>
</dbReference>
<feature type="disulfide bond" description="Redox-active" evidence="6">
    <location>
        <begin position="134"/>
        <end position="168"/>
    </location>
</feature>
<dbReference type="PANTHER" id="PTHR43110:SF1">
    <property type="entry name" value="THIOL PEROXIDASE"/>
    <property type="match status" value="1"/>
</dbReference>
<comment type="similarity">
    <text evidence="6">Belongs to the peroxiredoxin family. Tpx subfamily.</text>
</comment>
<dbReference type="NCBIfam" id="NF001808">
    <property type="entry name" value="PRK00522.1"/>
    <property type="match status" value="1"/>
</dbReference>
<dbReference type="InterPro" id="IPR018219">
    <property type="entry name" value="Tpx_CS"/>
</dbReference>
<dbReference type="InterPro" id="IPR013766">
    <property type="entry name" value="Thioredoxin_domain"/>
</dbReference>
<dbReference type="PROSITE" id="PS51352">
    <property type="entry name" value="THIOREDOXIN_2"/>
    <property type="match status" value="1"/>
</dbReference>
<keyword evidence="4 6" id="KW-1015">Disulfide bond</keyword>
<dbReference type="Gene3D" id="3.40.30.10">
    <property type="entry name" value="Glutaredoxin"/>
    <property type="match status" value="1"/>
</dbReference>
<evidence type="ECO:0000256" key="1">
    <source>
        <dbReference type="ARBA" id="ARBA00022559"/>
    </source>
</evidence>
<keyword evidence="5 6" id="KW-0676">Redox-active center</keyword>
<dbReference type="InterPro" id="IPR013740">
    <property type="entry name" value="Redoxin"/>
</dbReference>
<proteinExistence type="inferred from homology"/>
<organism evidence="8 9">
    <name type="scientific">Neorhodopirellula lusitana</name>
    <dbReference type="NCBI Taxonomy" id="445327"/>
    <lineage>
        <taxon>Bacteria</taxon>
        <taxon>Pseudomonadati</taxon>
        <taxon>Planctomycetota</taxon>
        <taxon>Planctomycetia</taxon>
        <taxon>Pirellulales</taxon>
        <taxon>Pirellulaceae</taxon>
        <taxon>Neorhodopirellula</taxon>
    </lineage>
</organism>
<keyword evidence="2 6" id="KW-0049">Antioxidant</keyword>
<comment type="miscellaneous">
    <text evidence="6">The active site is a conserved redox-active cysteine residue, the peroxidatic cysteine (C(P)), which makes the nucleophilic attack on the peroxide substrate. The peroxide oxidizes the C(P)-SH to cysteine sulfenic acid (C(P)-SOH), which then reacts with another cysteine residue, the resolving cysteine (C(R)), to form a disulfide bridge. The disulfide is subsequently reduced by an appropriate electron donor to complete the catalytic cycle. In this atypical 2-Cys peroxiredoxin, C(R) is present in the same subunit to form an intramolecular disulfide. The disulfide is subsequently reduced by thioredoxin.</text>
</comment>
<dbReference type="SUPFAM" id="SSF52833">
    <property type="entry name" value="Thioredoxin-like"/>
    <property type="match status" value="1"/>
</dbReference>
<dbReference type="CDD" id="cd03014">
    <property type="entry name" value="PRX_Atyp2cys"/>
    <property type="match status" value="1"/>
</dbReference>
<dbReference type="Pfam" id="PF08534">
    <property type="entry name" value="Redoxin"/>
    <property type="match status" value="1"/>
</dbReference>
<sequence length="239" mass="25345">MVSSAIAACGTVSSDENGCITSRQVLPTERLSRRSHLTNDCSGKRPPWKVTATAVTCFAGKLALSPIIHFTETLVANITLKGNPIESVGELPDVGTVSPDFELTKTDLSEISLADLKGKTLVLNIFPSVDTSTCAMSVRQFNEKAASLNNAVVLCVSADLPFAIKRFCGAEGIENVEAASSFRTDFGKDYGVTIKTGPLRGLLSRAVVVVDADGKVIYKEQVGEITDEPNYESALAAIS</sequence>
<comment type="catalytic activity">
    <reaction evidence="6">
        <text>a hydroperoxide + [thioredoxin]-dithiol = an alcohol + [thioredoxin]-disulfide + H2O</text>
        <dbReference type="Rhea" id="RHEA:62620"/>
        <dbReference type="Rhea" id="RHEA-COMP:10698"/>
        <dbReference type="Rhea" id="RHEA-COMP:10700"/>
        <dbReference type="ChEBI" id="CHEBI:15377"/>
        <dbReference type="ChEBI" id="CHEBI:29950"/>
        <dbReference type="ChEBI" id="CHEBI:30879"/>
        <dbReference type="ChEBI" id="CHEBI:35924"/>
        <dbReference type="ChEBI" id="CHEBI:50058"/>
        <dbReference type="EC" id="1.11.1.24"/>
    </reaction>
</comment>
<dbReference type="EMBL" id="FXUG01000021">
    <property type="protein sequence ID" value="SMP76407.1"/>
    <property type="molecule type" value="Genomic_DNA"/>
</dbReference>
<evidence type="ECO:0000256" key="5">
    <source>
        <dbReference type="ARBA" id="ARBA00023284"/>
    </source>
</evidence>
<dbReference type="HAMAP" id="MF_00269">
    <property type="entry name" value="Tpx"/>
    <property type="match status" value="1"/>
</dbReference>
<dbReference type="InterPro" id="IPR036249">
    <property type="entry name" value="Thioredoxin-like_sf"/>
</dbReference>
<dbReference type="InterPro" id="IPR002065">
    <property type="entry name" value="TPX"/>
</dbReference>
<evidence type="ECO:0000313" key="8">
    <source>
        <dbReference type="EMBL" id="SMP76407.1"/>
    </source>
</evidence>
<name>A0ABY1QR64_9BACT</name>
<feature type="active site" description="Cysteine sulfenic acid (-SOH) intermediate" evidence="6">
    <location>
        <position position="134"/>
    </location>
</feature>
<evidence type="ECO:0000256" key="4">
    <source>
        <dbReference type="ARBA" id="ARBA00023157"/>
    </source>
</evidence>
<comment type="caution">
    <text evidence="8">The sequence shown here is derived from an EMBL/GenBank/DDBJ whole genome shotgun (WGS) entry which is preliminary data.</text>
</comment>
<comment type="subunit">
    <text evidence="6">Homodimer.</text>
</comment>
<dbReference type="PANTHER" id="PTHR43110">
    <property type="entry name" value="THIOL PEROXIDASE"/>
    <property type="match status" value="1"/>
</dbReference>
<dbReference type="EC" id="1.11.1.24" evidence="6"/>